<feature type="region of interest" description="Disordered" evidence="1">
    <location>
        <begin position="39"/>
        <end position="90"/>
    </location>
</feature>
<evidence type="ECO:0000256" key="1">
    <source>
        <dbReference type="SAM" id="MobiDB-lite"/>
    </source>
</evidence>
<keyword evidence="3" id="KW-1185">Reference proteome</keyword>
<gene>
    <name evidence="2" type="ORF">L596_022248</name>
</gene>
<feature type="compositionally biased region" description="Basic and acidic residues" evidence="1">
    <location>
        <begin position="74"/>
        <end position="84"/>
    </location>
</feature>
<proteinExistence type="predicted"/>
<evidence type="ECO:0000313" key="3">
    <source>
        <dbReference type="Proteomes" id="UP000298663"/>
    </source>
</evidence>
<comment type="caution">
    <text evidence="2">The sequence shown here is derived from an EMBL/GenBank/DDBJ whole genome shotgun (WGS) entry which is preliminary data.</text>
</comment>
<dbReference type="AlphaFoldDB" id="A0A4U5ML60"/>
<name>A0A4U5ML60_STECR</name>
<sequence length="90" mass="9656">MSRRAAPAGTFLASVGYNRPSGRLAASLDGCRCLLEPRSGSISPSASFGTGTSGPFLASLGKRVADPRRKRPRSRDDRRPDSARLRRSPK</sequence>
<organism evidence="2 3">
    <name type="scientific">Steinernema carpocapsae</name>
    <name type="common">Entomopathogenic nematode</name>
    <dbReference type="NCBI Taxonomy" id="34508"/>
    <lineage>
        <taxon>Eukaryota</taxon>
        <taxon>Metazoa</taxon>
        <taxon>Ecdysozoa</taxon>
        <taxon>Nematoda</taxon>
        <taxon>Chromadorea</taxon>
        <taxon>Rhabditida</taxon>
        <taxon>Tylenchina</taxon>
        <taxon>Panagrolaimomorpha</taxon>
        <taxon>Strongyloidoidea</taxon>
        <taxon>Steinernematidae</taxon>
        <taxon>Steinernema</taxon>
    </lineage>
</organism>
<reference evidence="2 3" key="1">
    <citation type="journal article" date="2015" name="Genome Biol.">
        <title>Comparative genomics of Steinernema reveals deeply conserved gene regulatory networks.</title>
        <authorList>
            <person name="Dillman A.R."/>
            <person name="Macchietto M."/>
            <person name="Porter C.F."/>
            <person name="Rogers A."/>
            <person name="Williams B."/>
            <person name="Antoshechkin I."/>
            <person name="Lee M.M."/>
            <person name="Goodwin Z."/>
            <person name="Lu X."/>
            <person name="Lewis E.E."/>
            <person name="Goodrich-Blair H."/>
            <person name="Stock S.P."/>
            <person name="Adams B.J."/>
            <person name="Sternberg P.W."/>
            <person name="Mortazavi A."/>
        </authorList>
    </citation>
    <scope>NUCLEOTIDE SEQUENCE [LARGE SCALE GENOMIC DNA]</scope>
    <source>
        <strain evidence="2 3">ALL</strain>
    </source>
</reference>
<accession>A0A4U5ML60</accession>
<feature type="compositionally biased region" description="Polar residues" evidence="1">
    <location>
        <begin position="40"/>
        <end position="50"/>
    </location>
</feature>
<evidence type="ECO:0000313" key="2">
    <source>
        <dbReference type="EMBL" id="TKR70196.1"/>
    </source>
</evidence>
<reference evidence="2 3" key="2">
    <citation type="journal article" date="2019" name="G3 (Bethesda)">
        <title>Hybrid Assembly of the Genome of the Entomopathogenic Nematode Steinernema carpocapsae Identifies the X-Chromosome.</title>
        <authorList>
            <person name="Serra L."/>
            <person name="Macchietto M."/>
            <person name="Macias-Munoz A."/>
            <person name="McGill C.J."/>
            <person name="Rodriguez I.M."/>
            <person name="Rodriguez B."/>
            <person name="Murad R."/>
            <person name="Mortazavi A."/>
        </authorList>
    </citation>
    <scope>NUCLEOTIDE SEQUENCE [LARGE SCALE GENOMIC DNA]</scope>
    <source>
        <strain evidence="2 3">ALL</strain>
    </source>
</reference>
<dbReference type="Proteomes" id="UP000298663">
    <property type="component" value="Unassembled WGS sequence"/>
</dbReference>
<protein>
    <submittedName>
        <fullName evidence="2">Uncharacterized protein</fullName>
    </submittedName>
</protein>
<dbReference type="EMBL" id="AZBU02000007">
    <property type="protein sequence ID" value="TKR70196.1"/>
    <property type="molecule type" value="Genomic_DNA"/>
</dbReference>